<evidence type="ECO:0000256" key="2">
    <source>
        <dbReference type="ARBA" id="ARBA00005076"/>
    </source>
</evidence>
<dbReference type="Pfam" id="PF01118">
    <property type="entry name" value="Semialdhyde_dh"/>
    <property type="match status" value="1"/>
</dbReference>
<feature type="binding site" evidence="15">
    <location>
        <begin position="13"/>
        <end position="16"/>
    </location>
    <ligand>
        <name>NADP(+)</name>
        <dbReference type="ChEBI" id="CHEBI:58349"/>
    </ligand>
</feature>
<evidence type="ECO:0000256" key="10">
    <source>
        <dbReference type="ARBA" id="ARBA00022915"/>
    </source>
</evidence>
<keyword evidence="12 15" id="KW-0457">Lysine biosynthesis</keyword>
<comment type="pathway">
    <text evidence="1 15">Amino-acid biosynthesis; L-methionine biosynthesis via de novo pathway; L-homoserine from L-aspartate: step 2/3.</text>
</comment>
<dbReference type="InterPro" id="IPR012280">
    <property type="entry name" value="Semialdhyde_DH_dimer_dom"/>
</dbReference>
<sequence>MSQEFNVVVLGASGAVGQTMIEILEERNFPIANLYPLASSRSAGDTVSFHGKQVEILDVDTFDWSQAQIGFFSAGGDVSAKWAPIAAENGCVVIDNTSHFRYDIDVPLVIPEVNPEAIADFRNRNIIANPNCSTIQMLVALKPIYDAYGISRINVATYQSVSGSGKQAIEELAGQCAKLLQGLPVEPKTYPKQIAFNVLPQIDKFMDNGYTKEEMKMVWETQKIFGDDSIVVNPTAVRVPVFYGHSEAIHLETLQPVDAEDVKSVLRGAAGVELFEGDEDYPTAITEGAGNDPVYVGRVRKDISHENGINLWVVSDNIRKGAALNSVQIAEVLIRDYY</sequence>
<evidence type="ECO:0000256" key="9">
    <source>
        <dbReference type="ARBA" id="ARBA00022857"/>
    </source>
</evidence>
<name>A0ABQ4PIG2_9GAMM</name>
<dbReference type="InterPro" id="IPR012080">
    <property type="entry name" value="Asp_semialdehyde_DH"/>
</dbReference>
<comment type="pathway">
    <text evidence="3 15">Amino-acid biosynthesis; L-threonine biosynthesis; L-threonine from L-aspartate: step 2/5.</text>
</comment>
<accession>A0ABQ4PIG2</accession>
<keyword evidence="13 15" id="KW-0486">Methionine biosynthesis</keyword>
<feature type="binding site" evidence="15">
    <location>
        <position position="317"/>
    </location>
    <ligand>
        <name>NADP(+)</name>
        <dbReference type="ChEBI" id="CHEBI:58349"/>
    </ligand>
</feature>
<keyword evidence="7 15" id="KW-0028">Amino-acid biosynthesis</keyword>
<comment type="catalytic activity">
    <reaction evidence="14 15">
        <text>L-aspartate 4-semialdehyde + phosphate + NADP(+) = 4-phospho-L-aspartate + NADPH + H(+)</text>
        <dbReference type="Rhea" id="RHEA:24284"/>
        <dbReference type="ChEBI" id="CHEBI:15378"/>
        <dbReference type="ChEBI" id="CHEBI:43474"/>
        <dbReference type="ChEBI" id="CHEBI:57535"/>
        <dbReference type="ChEBI" id="CHEBI:57783"/>
        <dbReference type="ChEBI" id="CHEBI:58349"/>
        <dbReference type="ChEBI" id="CHEBI:537519"/>
        <dbReference type="EC" id="1.2.1.11"/>
    </reaction>
</comment>
<comment type="caution">
    <text evidence="17">The sequence shown here is derived from an EMBL/GenBank/DDBJ whole genome shotgun (WGS) entry which is preliminary data.</text>
</comment>
<feature type="domain" description="Semialdehyde dehydrogenase NAD-binding" evidence="16">
    <location>
        <begin position="6"/>
        <end position="121"/>
    </location>
</feature>
<dbReference type="PANTHER" id="PTHR46278:SF2">
    <property type="entry name" value="ASPARTATE-SEMIALDEHYDE DEHYDROGENASE"/>
    <property type="match status" value="1"/>
</dbReference>
<dbReference type="NCBIfam" id="TIGR01296">
    <property type="entry name" value="asd_B"/>
    <property type="match status" value="1"/>
</dbReference>
<dbReference type="SMART" id="SM00859">
    <property type="entry name" value="Semialdhyde_dh"/>
    <property type="match status" value="1"/>
</dbReference>
<evidence type="ECO:0000256" key="4">
    <source>
        <dbReference type="ARBA" id="ARBA00010584"/>
    </source>
</evidence>
<gene>
    <name evidence="15 17" type="primary">asd</name>
    <name evidence="17" type="ORF">TUM4438_24070</name>
</gene>
<dbReference type="NCBIfam" id="NF004224">
    <property type="entry name" value="PRK05671.1"/>
    <property type="match status" value="1"/>
</dbReference>
<dbReference type="PANTHER" id="PTHR46278">
    <property type="entry name" value="DEHYDROGENASE, PUTATIVE-RELATED"/>
    <property type="match status" value="1"/>
</dbReference>
<dbReference type="InterPro" id="IPR005986">
    <property type="entry name" value="Asp_semialdehyde_DH_beta"/>
</dbReference>
<keyword evidence="10 15" id="KW-0220">Diaminopimelate biosynthesis</keyword>
<keyword evidence="11 15" id="KW-0560">Oxidoreductase</keyword>
<evidence type="ECO:0000256" key="13">
    <source>
        <dbReference type="ARBA" id="ARBA00023167"/>
    </source>
</evidence>
<evidence type="ECO:0000313" key="17">
    <source>
        <dbReference type="EMBL" id="GIU46886.1"/>
    </source>
</evidence>
<dbReference type="Proteomes" id="UP000887104">
    <property type="component" value="Unassembled WGS sequence"/>
</dbReference>
<evidence type="ECO:0000256" key="12">
    <source>
        <dbReference type="ARBA" id="ARBA00023154"/>
    </source>
</evidence>
<dbReference type="CDD" id="cd02316">
    <property type="entry name" value="VcASADH2_like_N"/>
    <property type="match status" value="1"/>
</dbReference>
<dbReference type="EC" id="1.2.1.11" evidence="6 15"/>
<reference evidence="17" key="1">
    <citation type="submission" date="2021-05" db="EMBL/GenBank/DDBJ databases">
        <title>Molecular characterization for Shewanella algae harboring chromosomal blaOXA-55-like strains isolated from clinical and environment sample.</title>
        <authorList>
            <person name="Ohama Y."/>
            <person name="Aoki K."/>
            <person name="Harada S."/>
            <person name="Moriya K."/>
            <person name="Ishii Y."/>
            <person name="Tateda K."/>
        </authorList>
    </citation>
    <scope>NUCLEOTIDE SEQUENCE</scope>
    <source>
        <strain evidence="17">JCM 11563</strain>
    </source>
</reference>
<proteinExistence type="inferred from homology"/>
<feature type="binding site" evidence="15">
    <location>
        <begin position="41"/>
        <end position="42"/>
    </location>
    <ligand>
        <name>NADP(+)</name>
        <dbReference type="ChEBI" id="CHEBI:58349"/>
    </ligand>
</feature>
<comment type="pathway">
    <text evidence="2 15">Amino-acid biosynthesis; L-lysine biosynthesis via DAP pathway; (S)-tetrahydrodipicolinate from L-aspartate: step 2/4.</text>
</comment>
<evidence type="ECO:0000256" key="1">
    <source>
        <dbReference type="ARBA" id="ARBA00005021"/>
    </source>
</evidence>
<dbReference type="InterPro" id="IPR000534">
    <property type="entry name" value="Semialdehyde_DH_NAD-bd"/>
</dbReference>
<comment type="function">
    <text evidence="15">Catalyzes the NADPH-dependent formation of L-aspartate-semialdehyde (L-ASA) by the reductive dephosphorylation of L-aspartyl-4-phosphate.</text>
</comment>
<keyword evidence="18" id="KW-1185">Reference proteome</keyword>
<comment type="caution">
    <text evidence="15">Lacks conserved residue(s) required for the propagation of feature annotation.</text>
</comment>
<dbReference type="SUPFAM" id="SSF55347">
    <property type="entry name" value="Glyceraldehyde-3-phosphate dehydrogenase-like, C-terminal domain"/>
    <property type="match status" value="1"/>
</dbReference>
<dbReference type="PIRSF" id="PIRSF000148">
    <property type="entry name" value="ASA_dh"/>
    <property type="match status" value="1"/>
</dbReference>
<evidence type="ECO:0000256" key="8">
    <source>
        <dbReference type="ARBA" id="ARBA00022697"/>
    </source>
</evidence>
<feature type="binding site" evidence="15">
    <location>
        <position position="159"/>
    </location>
    <ligand>
        <name>substrate</name>
    </ligand>
</feature>
<feature type="active site" description="Proton acceptor" evidence="15">
    <location>
        <position position="245"/>
    </location>
</feature>
<protein>
    <recommendedName>
        <fullName evidence="6 15">Aspartate-semialdehyde dehydrogenase</fullName>
        <shortName evidence="15">ASA dehydrogenase</shortName>
        <shortName evidence="15">ASADH</shortName>
        <ecNumber evidence="6 15">1.2.1.11</ecNumber>
    </recommendedName>
    <alternativeName>
        <fullName evidence="15">Aspartate-beta-semialdehyde dehydrogenase</fullName>
    </alternativeName>
</protein>
<dbReference type="NCBIfam" id="NF011456">
    <property type="entry name" value="PRK14874.1"/>
    <property type="match status" value="1"/>
</dbReference>
<feature type="binding site" evidence="15">
    <location>
        <position position="101"/>
    </location>
    <ligand>
        <name>phosphate</name>
        <dbReference type="ChEBI" id="CHEBI:43474"/>
    </ligand>
</feature>
<dbReference type="NCBIfam" id="NF005957">
    <property type="entry name" value="PRK08040.1"/>
    <property type="match status" value="1"/>
</dbReference>
<feature type="binding site" evidence="15">
    <location>
        <position position="238"/>
    </location>
    <ligand>
        <name>substrate</name>
    </ligand>
</feature>
<organism evidence="17 18">
    <name type="scientific">Shewanella sairae</name>
    <dbReference type="NCBI Taxonomy" id="190310"/>
    <lineage>
        <taxon>Bacteria</taxon>
        <taxon>Pseudomonadati</taxon>
        <taxon>Pseudomonadota</taxon>
        <taxon>Gammaproteobacteria</taxon>
        <taxon>Alteromonadales</taxon>
        <taxon>Shewanellaceae</taxon>
        <taxon>Shewanella</taxon>
    </lineage>
</organism>
<dbReference type="InterPro" id="IPR036291">
    <property type="entry name" value="NAD(P)-bd_dom_sf"/>
</dbReference>
<evidence type="ECO:0000256" key="3">
    <source>
        <dbReference type="ARBA" id="ARBA00005097"/>
    </source>
</evidence>
<feature type="binding site" evidence="15">
    <location>
        <begin position="162"/>
        <end position="163"/>
    </location>
    <ligand>
        <name>NADP(+)</name>
        <dbReference type="ChEBI" id="CHEBI:58349"/>
    </ligand>
</feature>
<dbReference type="SUPFAM" id="SSF51735">
    <property type="entry name" value="NAD(P)-binding Rossmann-fold domains"/>
    <property type="match status" value="1"/>
</dbReference>
<comment type="similarity">
    <text evidence="4 15">Belongs to the aspartate-semialdehyde dehydrogenase family.</text>
</comment>
<evidence type="ECO:0000313" key="18">
    <source>
        <dbReference type="Proteomes" id="UP000887104"/>
    </source>
</evidence>
<dbReference type="Gene3D" id="3.40.50.720">
    <property type="entry name" value="NAD(P)-binding Rossmann-like Domain"/>
    <property type="match status" value="1"/>
</dbReference>
<dbReference type="HAMAP" id="MF_02121">
    <property type="entry name" value="ASADH"/>
    <property type="match status" value="1"/>
</dbReference>
<feature type="active site" description="Acyl-thioester intermediate" evidence="15">
    <location>
        <position position="132"/>
    </location>
</feature>
<evidence type="ECO:0000256" key="7">
    <source>
        <dbReference type="ARBA" id="ARBA00022605"/>
    </source>
</evidence>
<keyword evidence="9 15" id="KW-0521">NADP</keyword>
<dbReference type="EMBL" id="BPEY01000040">
    <property type="protein sequence ID" value="GIU46886.1"/>
    <property type="molecule type" value="Genomic_DNA"/>
</dbReference>
<dbReference type="CDD" id="cd18131">
    <property type="entry name" value="ASADH_C_bac_euk_like"/>
    <property type="match status" value="1"/>
</dbReference>
<evidence type="ECO:0000256" key="5">
    <source>
        <dbReference type="ARBA" id="ARBA00011738"/>
    </source>
</evidence>
<evidence type="ECO:0000256" key="15">
    <source>
        <dbReference type="HAMAP-Rule" id="MF_02121"/>
    </source>
</evidence>
<dbReference type="Pfam" id="PF02774">
    <property type="entry name" value="Semialdhyde_dhC"/>
    <property type="match status" value="1"/>
</dbReference>
<comment type="subunit">
    <text evidence="5 15">Homodimer.</text>
</comment>
<dbReference type="Gene3D" id="3.30.360.10">
    <property type="entry name" value="Dihydrodipicolinate Reductase, domain 2"/>
    <property type="match status" value="1"/>
</dbReference>
<evidence type="ECO:0000259" key="16">
    <source>
        <dbReference type="SMART" id="SM00859"/>
    </source>
</evidence>
<evidence type="ECO:0000256" key="14">
    <source>
        <dbReference type="ARBA" id="ARBA00047891"/>
    </source>
</evidence>
<dbReference type="RefSeq" id="WP_220781403.1">
    <property type="nucleotide sequence ID" value="NZ_BPEY01000040.1"/>
</dbReference>
<keyword evidence="8 15" id="KW-0791">Threonine biosynthesis</keyword>
<evidence type="ECO:0000256" key="6">
    <source>
        <dbReference type="ARBA" id="ARBA00013120"/>
    </source>
</evidence>
<evidence type="ECO:0000256" key="11">
    <source>
        <dbReference type="ARBA" id="ARBA00023002"/>
    </source>
</evidence>